<feature type="compositionally biased region" description="Low complexity" evidence="1">
    <location>
        <begin position="209"/>
        <end position="264"/>
    </location>
</feature>
<name>A0AAE0JZ30_9PEZI</name>
<dbReference type="EMBL" id="JAULSN010000008">
    <property type="protein sequence ID" value="KAK3366301.1"/>
    <property type="molecule type" value="Genomic_DNA"/>
</dbReference>
<feature type="transmembrane region" description="Helical" evidence="2">
    <location>
        <begin position="279"/>
        <end position="302"/>
    </location>
</feature>
<keyword evidence="3" id="KW-0732">Signal</keyword>
<feature type="region of interest" description="Disordered" evidence="1">
    <location>
        <begin position="310"/>
        <end position="361"/>
    </location>
</feature>
<protein>
    <submittedName>
        <fullName evidence="4">Uncharacterized protein</fullName>
    </submittedName>
</protein>
<dbReference type="Proteomes" id="UP001287356">
    <property type="component" value="Unassembled WGS sequence"/>
</dbReference>
<sequence length="467" mass="47230">MRATITLLLAASGCLASAHWVKWRGGAAVDDGVQPWAAKQTGASQPDDVRGWTPKPTAAPGARLPPNEAVLGYLKGGLARRQTTTGNAYILPSTCGYYAGVSSEPFTCEQGATCTTSLSRSAGQVGGVVGCASGSELPFFTVCLDRQAYLQGACDDQGTKTGCCTATDFGACGTFLWGGSTTRSMYRCVSKPELVSLLDVPQYVLDARTSSRSSSSSSSSRSSTSSSSSSSTSSPTTSQSTTSTATDPADNTGTADSSTNNNNSSGGGSSSGGSNIGAIVGGAVGGVAALGLIAAAIAFVVLRNRNKTKGGSVVPYSAVAPTDTSYPGGGPGGAGGGGGGGYPQSASSPQMSQDGAPLYPSGASLASTAAYNNNPNNNPNHTPYLAAGAFDPRQSAYAGTYYDPNKPDNAVYAPYPPPHMQQQQPQPYVMSELDSHTVAAGRPGNPAEMAAIPSERAEMPTTNPRSR</sequence>
<evidence type="ECO:0000256" key="3">
    <source>
        <dbReference type="SAM" id="SignalP"/>
    </source>
</evidence>
<feature type="region of interest" description="Disordered" evidence="1">
    <location>
        <begin position="209"/>
        <end position="271"/>
    </location>
</feature>
<feature type="compositionally biased region" description="Gly residues" evidence="1">
    <location>
        <begin position="327"/>
        <end position="342"/>
    </location>
</feature>
<reference evidence="4" key="1">
    <citation type="journal article" date="2023" name="Mol. Phylogenet. Evol.">
        <title>Genome-scale phylogeny and comparative genomics of the fungal order Sordariales.</title>
        <authorList>
            <person name="Hensen N."/>
            <person name="Bonometti L."/>
            <person name="Westerberg I."/>
            <person name="Brannstrom I.O."/>
            <person name="Guillou S."/>
            <person name="Cros-Aarteil S."/>
            <person name="Calhoun S."/>
            <person name="Haridas S."/>
            <person name="Kuo A."/>
            <person name="Mondo S."/>
            <person name="Pangilinan J."/>
            <person name="Riley R."/>
            <person name="LaButti K."/>
            <person name="Andreopoulos B."/>
            <person name="Lipzen A."/>
            <person name="Chen C."/>
            <person name="Yan M."/>
            <person name="Daum C."/>
            <person name="Ng V."/>
            <person name="Clum A."/>
            <person name="Steindorff A."/>
            <person name="Ohm R.A."/>
            <person name="Martin F."/>
            <person name="Silar P."/>
            <person name="Natvig D.O."/>
            <person name="Lalanne C."/>
            <person name="Gautier V."/>
            <person name="Ament-Velasquez S.L."/>
            <person name="Kruys A."/>
            <person name="Hutchinson M.I."/>
            <person name="Powell A.J."/>
            <person name="Barry K."/>
            <person name="Miller A.N."/>
            <person name="Grigoriev I.V."/>
            <person name="Debuchy R."/>
            <person name="Gladieux P."/>
            <person name="Hiltunen Thoren M."/>
            <person name="Johannesson H."/>
        </authorList>
    </citation>
    <scope>NUCLEOTIDE SEQUENCE</scope>
    <source>
        <strain evidence="4">CBS 958.72</strain>
    </source>
</reference>
<reference evidence="4" key="2">
    <citation type="submission" date="2023-06" db="EMBL/GenBank/DDBJ databases">
        <authorList>
            <consortium name="Lawrence Berkeley National Laboratory"/>
            <person name="Haridas S."/>
            <person name="Hensen N."/>
            <person name="Bonometti L."/>
            <person name="Westerberg I."/>
            <person name="Brannstrom I.O."/>
            <person name="Guillou S."/>
            <person name="Cros-Aarteil S."/>
            <person name="Calhoun S."/>
            <person name="Kuo A."/>
            <person name="Mondo S."/>
            <person name="Pangilinan J."/>
            <person name="Riley R."/>
            <person name="Labutti K."/>
            <person name="Andreopoulos B."/>
            <person name="Lipzen A."/>
            <person name="Chen C."/>
            <person name="Yanf M."/>
            <person name="Daum C."/>
            <person name="Ng V."/>
            <person name="Clum A."/>
            <person name="Steindorff A."/>
            <person name="Ohm R."/>
            <person name="Martin F."/>
            <person name="Silar P."/>
            <person name="Natvig D."/>
            <person name="Lalanne C."/>
            <person name="Gautier V."/>
            <person name="Ament-Velasquez S.L."/>
            <person name="Kruys A."/>
            <person name="Hutchinson M.I."/>
            <person name="Powell A.J."/>
            <person name="Barry K."/>
            <person name="Miller A.N."/>
            <person name="Grigoriev I.V."/>
            <person name="Debuchy R."/>
            <person name="Gladieux P."/>
            <person name="Thoren M.H."/>
            <person name="Johannesson H."/>
        </authorList>
    </citation>
    <scope>NUCLEOTIDE SEQUENCE</scope>
    <source>
        <strain evidence="4">CBS 958.72</strain>
    </source>
</reference>
<comment type="caution">
    <text evidence="4">The sequence shown here is derived from an EMBL/GenBank/DDBJ whole genome shotgun (WGS) entry which is preliminary data.</text>
</comment>
<proteinExistence type="predicted"/>
<keyword evidence="2" id="KW-0472">Membrane</keyword>
<keyword evidence="2" id="KW-0812">Transmembrane</keyword>
<dbReference type="AlphaFoldDB" id="A0AAE0JZ30"/>
<organism evidence="4 5">
    <name type="scientific">Lasiosphaeria ovina</name>
    <dbReference type="NCBI Taxonomy" id="92902"/>
    <lineage>
        <taxon>Eukaryota</taxon>
        <taxon>Fungi</taxon>
        <taxon>Dikarya</taxon>
        <taxon>Ascomycota</taxon>
        <taxon>Pezizomycotina</taxon>
        <taxon>Sordariomycetes</taxon>
        <taxon>Sordariomycetidae</taxon>
        <taxon>Sordariales</taxon>
        <taxon>Lasiosphaeriaceae</taxon>
        <taxon>Lasiosphaeria</taxon>
    </lineage>
</organism>
<feature type="chain" id="PRO_5042268820" evidence="3">
    <location>
        <begin position="19"/>
        <end position="467"/>
    </location>
</feature>
<evidence type="ECO:0000256" key="2">
    <source>
        <dbReference type="SAM" id="Phobius"/>
    </source>
</evidence>
<feature type="signal peptide" evidence="3">
    <location>
        <begin position="1"/>
        <end position="18"/>
    </location>
</feature>
<keyword evidence="2" id="KW-1133">Transmembrane helix</keyword>
<evidence type="ECO:0000313" key="5">
    <source>
        <dbReference type="Proteomes" id="UP001287356"/>
    </source>
</evidence>
<evidence type="ECO:0000313" key="4">
    <source>
        <dbReference type="EMBL" id="KAK3366301.1"/>
    </source>
</evidence>
<feature type="region of interest" description="Disordered" evidence="1">
    <location>
        <begin position="408"/>
        <end position="467"/>
    </location>
</feature>
<feature type="region of interest" description="Disordered" evidence="1">
    <location>
        <begin position="39"/>
        <end position="60"/>
    </location>
</feature>
<accession>A0AAE0JZ30</accession>
<gene>
    <name evidence="4" type="ORF">B0T24DRAFT_417002</name>
</gene>
<evidence type="ECO:0000256" key="1">
    <source>
        <dbReference type="SAM" id="MobiDB-lite"/>
    </source>
</evidence>
<keyword evidence="5" id="KW-1185">Reference proteome</keyword>